<evidence type="ECO:0000256" key="6">
    <source>
        <dbReference type="ARBA" id="ARBA00023026"/>
    </source>
</evidence>
<gene>
    <name evidence="10" type="ORF">LX81_02590</name>
</gene>
<dbReference type="SUPFAM" id="SSF49313">
    <property type="entry name" value="Cadherin-like"/>
    <property type="match status" value="2"/>
</dbReference>
<dbReference type="SUPFAM" id="SSF51120">
    <property type="entry name" value="beta-Roll"/>
    <property type="match status" value="3"/>
</dbReference>
<evidence type="ECO:0000256" key="4">
    <source>
        <dbReference type="ARBA" id="ARBA00022656"/>
    </source>
</evidence>
<comment type="subcellular location">
    <subcellularLocation>
        <location evidence="1">Membrane</location>
    </subcellularLocation>
    <subcellularLocation>
        <location evidence="2">Secreted</location>
    </subcellularLocation>
</comment>
<dbReference type="CDD" id="cd11304">
    <property type="entry name" value="Cadherin_repeat"/>
    <property type="match status" value="1"/>
</dbReference>
<dbReference type="PRINTS" id="PR01488">
    <property type="entry name" value="RTXTOXINA"/>
</dbReference>
<dbReference type="InterPro" id="IPR011049">
    <property type="entry name" value="Serralysin-like_metalloprot_C"/>
</dbReference>
<comment type="caution">
    <text evidence="10">The sequence shown here is derived from an EMBL/GenBank/DDBJ whole genome shotgun (WGS) entry which is preliminary data.</text>
</comment>
<dbReference type="PROSITE" id="PS50268">
    <property type="entry name" value="CADHERIN_2"/>
    <property type="match status" value="1"/>
</dbReference>
<evidence type="ECO:0000313" key="11">
    <source>
        <dbReference type="Proteomes" id="UP000248916"/>
    </source>
</evidence>
<evidence type="ECO:0000313" key="10">
    <source>
        <dbReference type="EMBL" id="PZX15287.1"/>
    </source>
</evidence>
<dbReference type="Pfam" id="PF00028">
    <property type="entry name" value="Cadherin"/>
    <property type="match status" value="1"/>
</dbReference>
<evidence type="ECO:0000256" key="5">
    <source>
        <dbReference type="ARBA" id="ARBA00022737"/>
    </source>
</evidence>
<dbReference type="InterPro" id="IPR003995">
    <property type="entry name" value="RTX_toxin_determinant-A"/>
</dbReference>
<evidence type="ECO:0000256" key="7">
    <source>
        <dbReference type="ARBA" id="ARBA00023136"/>
    </source>
</evidence>
<evidence type="ECO:0000256" key="2">
    <source>
        <dbReference type="ARBA" id="ARBA00004613"/>
    </source>
</evidence>
<dbReference type="InterPro" id="IPR015919">
    <property type="entry name" value="Cadherin-like_sf"/>
</dbReference>
<keyword evidence="7" id="KW-0472">Membrane</keyword>
<reference evidence="10 11" key="1">
    <citation type="submission" date="2018-06" db="EMBL/GenBank/DDBJ databases">
        <title>Genomic Encyclopedia of Archaeal and Bacterial Type Strains, Phase II (KMG-II): from individual species to whole genera.</title>
        <authorList>
            <person name="Goeker M."/>
        </authorList>
    </citation>
    <scope>NUCLEOTIDE SEQUENCE [LARGE SCALE GENOMIC DNA]</scope>
    <source>
        <strain evidence="10 11">DSM 22009</strain>
    </source>
</reference>
<dbReference type="GO" id="GO:0016020">
    <property type="term" value="C:membrane"/>
    <property type="evidence" value="ECO:0007669"/>
    <property type="project" value="UniProtKB-SubCell"/>
</dbReference>
<keyword evidence="11" id="KW-1185">Reference proteome</keyword>
<feature type="region of interest" description="Disordered" evidence="8">
    <location>
        <begin position="100"/>
        <end position="129"/>
    </location>
</feature>
<dbReference type="InterPro" id="IPR002126">
    <property type="entry name" value="Cadherin-like_dom"/>
</dbReference>
<dbReference type="Proteomes" id="UP000248916">
    <property type="component" value="Unassembled WGS sequence"/>
</dbReference>
<organism evidence="10 11">
    <name type="scientific">Palleronia aestuarii</name>
    <dbReference type="NCBI Taxonomy" id="568105"/>
    <lineage>
        <taxon>Bacteria</taxon>
        <taxon>Pseudomonadati</taxon>
        <taxon>Pseudomonadota</taxon>
        <taxon>Alphaproteobacteria</taxon>
        <taxon>Rhodobacterales</taxon>
        <taxon>Roseobacteraceae</taxon>
        <taxon>Palleronia</taxon>
    </lineage>
</organism>
<name>A0A2W7NAZ1_9RHOB</name>
<feature type="region of interest" description="Disordered" evidence="8">
    <location>
        <begin position="413"/>
        <end position="433"/>
    </location>
</feature>
<dbReference type="GO" id="GO:0090729">
    <property type="term" value="F:toxin activity"/>
    <property type="evidence" value="ECO:0007669"/>
    <property type="project" value="UniProtKB-KW"/>
</dbReference>
<dbReference type="EMBL" id="QKZL01000010">
    <property type="protein sequence ID" value="PZX15287.1"/>
    <property type="molecule type" value="Genomic_DNA"/>
</dbReference>
<protein>
    <submittedName>
        <fullName evidence="10">Hemolysin type calcium-binding protein</fullName>
    </submittedName>
</protein>
<evidence type="ECO:0000259" key="9">
    <source>
        <dbReference type="PROSITE" id="PS50268"/>
    </source>
</evidence>
<dbReference type="Pfam" id="PF00353">
    <property type="entry name" value="HemolysinCabind"/>
    <property type="match status" value="5"/>
</dbReference>
<dbReference type="PROSITE" id="PS00330">
    <property type="entry name" value="HEMOLYSIN_CALCIUM"/>
    <property type="match status" value="5"/>
</dbReference>
<dbReference type="SMART" id="SM00112">
    <property type="entry name" value="CA"/>
    <property type="match status" value="1"/>
</dbReference>
<accession>A0A2W7NAZ1</accession>
<feature type="compositionally biased region" description="Gly residues" evidence="8">
    <location>
        <begin position="108"/>
        <end position="118"/>
    </location>
</feature>
<feature type="domain" description="Cadherin" evidence="9">
    <location>
        <begin position="2"/>
        <end position="84"/>
    </location>
</feature>
<keyword evidence="4" id="KW-0800">Toxin</keyword>
<keyword evidence="3" id="KW-0964">Secreted</keyword>
<dbReference type="GO" id="GO:0007156">
    <property type="term" value="P:homophilic cell adhesion via plasma membrane adhesion molecules"/>
    <property type="evidence" value="ECO:0007669"/>
    <property type="project" value="InterPro"/>
</dbReference>
<dbReference type="GO" id="GO:0005509">
    <property type="term" value="F:calcium ion binding"/>
    <property type="evidence" value="ECO:0007669"/>
    <property type="project" value="InterPro"/>
</dbReference>
<dbReference type="Gene3D" id="2.150.10.10">
    <property type="entry name" value="Serralysin-like metalloprotease, C-terminal"/>
    <property type="match status" value="3"/>
</dbReference>
<dbReference type="InterPro" id="IPR050557">
    <property type="entry name" value="RTX_toxin/Mannuronan_C5-epim"/>
</dbReference>
<dbReference type="Gene3D" id="2.60.40.60">
    <property type="entry name" value="Cadherins"/>
    <property type="match status" value="1"/>
</dbReference>
<evidence type="ECO:0000256" key="3">
    <source>
        <dbReference type="ARBA" id="ARBA00022525"/>
    </source>
</evidence>
<dbReference type="AlphaFoldDB" id="A0A2W7NAZ1"/>
<dbReference type="PANTHER" id="PTHR38340:SF1">
    <property type="entry name" value="S-LAYER PROTEIN"/>
    <property type="match status" value="1"/>
</dbReference>
<dbReference type="PRINTS" id="PR00313">
    <property type="entry name" value="CABNDNGRPT"/>
</dbReference>
<dbReference type="GO" id="GO:0005576">
    <property type="term" value="C:extracellular region"/>
    <property type="evidence" value="ECO:0007669"/>
    <property type="project" value="UniProtKB-SubCell"/>
</dbReference>
<proteinExistence type="predicted"/>
<dbReference type="PANTHER" id="PTHR38340">
    <property type="entry name" value="S-LAYER PROTEIN"/>
    <property type="match status" value="1"/>
</dbReference>
<evidence type="ECO:0000256" key="8">
    <source>
        <dbReference type="SAM" id="MobiDB-lite"/>
    </source>
</evidence>
<dbReference type="InterPro" id="IPR001343">
    <property type="entry name" value="Hemolysn_Ca-bd"/>
</dbReference>
<dbReference type="InterPro" id="IPR018511">
    <property type="entry name" value="Hemolysin-typ_Ca-bd_CS"/>
</dbReference>
<evidence type="ECO:0000256" key="1">
    <source>
        <dbReference type="ARBA" id="ARBA00004370"/>
    </source>
</evidence>
<keyword evidence="6" id="KW-0843">Virulence</keyword>
<sequence>MATDADAADEVVYALIDDAGGRFSIDPRTGEIRVASPLDAETAIAHDVIVTAKSGDGSTTSQSYTIGVADVAEHVTLADGGVGFVDAGIAELSVTGGDGDDVISTHETGGGSIAGGRGNDTIEDGTGHETAVYDGAGADYAVEEAEDETVIVRDLREGAPEGTDTLSGIKTLRFSDTEISMEEALNRPPGEIAFAAAAVEENAIGAVLGQLSADDPDEGDTLRWSVDDSRVFVDEAGLLRLADGQSLDFEKVPLTLDVTATDRFGLLSTRKITGAPDDTAEWLSLGDDSVVFDDIGVSEFEISGGAGADHITTHASGGTARGGANDDTLIGRGGDDLLDGGAGRDTIKGGGGADTLIGGDGDDSLWSGSGHDYIEGGDGADTLDGDTGNDTLDGGAGDDRLIGWFGDDVLDGGDGNDRVDGGNGDDTLSGSGGDDTILGWIGADSISGGNGNDVIDAGSGGSFADEDGNDTVHGGAGHDMIRGGYGDDLLHGDDDNDTILGGHGDDTIVGGRGDDSLEGADGSDQFWIGSGEGADRVDGDIGWTDLVRIMDGSGPVYGSGNAIDGEGWTVLVDDGHSVTGVSDGNATLSQDAAGIITFDEGGSVSFAGIEQINW</sequence>
<keyword evidence="5" id="KW-0677">Repeat</keyword>